<dbReference type="GO" id="GO:0015221">
    <property type="term" value="F:lipopolysaccharide transmembrane transporter activity"/>
    <property type="evidence" value="ECO:0007669"/>
    <property type="project" value="InterPro"/>
</dbReference>
<dbReference type="GO" id="GO:0030288">
    <property type="term" value="C:outer membrane-bounded periplasmic space"/>
    <property type="evidence" value="ECO:0007669"/>
    <property type="project" value="TreeGrafter"/>
</dbReference>
<accession>A0A7C3CQD9</accession>
<gene>
    <name evidence="7" type="primary">lptC</name>
    <name evidence="7" type="ORF">ENJ40_07835</name>
</gene>
<dbReference type="PANTHER" id="PTHR37481:SF1">
    <property type="entry name" value="LIPOPOLYSACCHARIDE EXPORT SYSTEM PROTEIN LPTC"/>
    <property type="match status" value="1"/>
</dbReference>
<keyword evidence="5" id="KW-0472">Membrane</keyword>
<organism evidence="7">
    <name type="scientific">Thermosulfurimonas dismutans</name>
    <dbReference type="NCBI Taxonomy" id="999894"/>
    <lineage>
        <taxon>Bacteria</taxon>
        <taxon>Pseudomonadati</taxon>
        <taxon>Thermodesulfobacteriota</taxon>
        <taxon>Thermodesulfobacteria</taxon>
        <taxon>Thermodesulfobacteriales</taxon>
        <taxon>Thermodesulfobacteriaceae</taxon>
        <taxon>Thermosulfurimonas</taxon>
    </lineage>
</organism>
<protein>
    <submittedName>
        <fullName evidence="7">LPS export ABC transporter periplasmic protein LptC</fullName>
    </submittedName>
</protein>
<keyword evidence="2" id="KW-0997">Cell inner membrane</keyword>
<evidence type="ECO:0000313" key="7">
    <source>
        <dbReference type="EMBL" id="HFC98349.1"/>
    </source>
</evidence>
<dbReference type="InterPro" id="IPR026265">
    <property type="entry name" value="LptC"/>
</dbReference>
<keyword evidence="4" id="KW-1133">Transmembrane helix</keyword>
<reference evidence="7" key="1">
    <citation type="journal article" date="2020" name="mSystems">
        <title>Genome- and Community-Level Interaction Insights into Carbon Utilization and Element Cycling Functions of Hydrothermarchaeota in Hydrothermal Sediment.</title>
        <authorList>
            <person name="Zhou Z."/>
            <person name="Liu Y."/>
            <person name="Xu W."/>
            <person name="Pan J."/>
            <person name="Luo Z.H."/>
            <person name="Li M."/>
        </authorList>
    </citation>
    <scope>NUCLEOTIDE SEQUENCE [LARGE SCALE GENOMIC DNA]</scope>
    <source>
        <strain evidence="7">HyVt-483</strain>
    </source>
</reference>
<comment type="caution">
    <text evidence="7">The sequence shown here is derived from an EMBL/GenBank/DDBJ whole genome shotgun (WGS) entry which is preliminary data.</text>
</comment>
<feature type="region of interest" description="Disordered" evidence="6">
    <location>
        <begin position="37"/>
        <end position="65"/>
    </location>
</feature>
<evidence type="ECO:0000256" key="3">
    <source>
        <dbReference type="ARBA" id="ARBA00022692"/>
    </source>
</evidence>
<dbReference type="PANTHER" id="PTHR37481">
    <property type="entry name" value="LIPOPOLYSACCHARIDE EXPORT SYSTEM PROTEIN LPTC"/>
    <property type="match status" value="1"/>
</dbReference>
<dbReference type="Pfam" id="PF06835">
    <property type="entry name" value="LptC"/>
    <property type="match status" value="1"/>
</dbReference>
<feature type="compositionally biased region" description="Basic and acidic residues" evidence="6">
    <location>
        <begin position="48"/>
        <end position="65"/>
    </location>
</feature>
<dbReference type="AlphaFoldDB" id="A0A7C3CQD9"/>
<evidence type="ECO:0000256" key="5">
    <source>
        <dbReference type="ARBA" id="ARBA00023136"/>
    </source>
</evidence>
<keyword evidence="3" id="KW-0812">Transmembrane</keyword>
<name>A0A7C3CQD9_9BACT</name>
<dbReference type="InterPro" id="IPR052363">
    <property type="entry name" value="LPS_export_LptC"/>
</dbReference>
<evidence type="ECO:0000256" key="6">
    <source>
        <dbReference type="SAM" id="MobiDB-lite"/>
    </source>
</evidence>
<dbReference type="Proteomes" id="UP000886043">
    <property type="component" value="Unassembled WGS sequence"/>
</dbReference>
<dbReference type="GO" id="GO:0005886">
    <property type="term" value="C:plasma membrane"/>
    <property type="evidence" value="ECO:0007669"/>
    <property type="project" value="InterPro"/>
</dbReference>
<proteinExistence type="predicted"/>
<keyword evidence="1" id="KW-1003">Cell membrane</keyword>
<dbReference type="PROSITE" id="PS51257">
    <property type="entry name" value="PROKAR_LIPOPROTEIN"/>
    <property type="match status" value="1"/>
</dbReference>
<evidence type="ECO:0000256" key="2">
    <source>
        <dbReference type="ARBA" id="ARBA00022519"/>
    </source>
</evidence>
<sequence>MRSPAQGSGKMGGSMARFWWLVLGILLLVVSCGPPPSPAPPVKNPPVEQKKEKNDKKEKTSPKPENSFKHLEYVFWKGGRVRWVVRADQAYRFRTRLEMTNPRIVSRERTGLHLRARRGVYFFSRRLFFFQGKVVLHTPDKGTLYTRTLYYRPEEEKLSGDQPLLLKDRGMVLHGVGFEYDLKTGKLRIFKQSRVEFHA</sequence>
<dbReference type="NCBIfam" id="TIGR04409">
    <property type="entry name" value="LptC_YrbK"/>
    <property type="match status" value="1"/>
</dbReference>
<dbReference type="GO" id="GO:0017089">
    <property type="term" value="F:glycolipid transfer activity"/>
    <property type="evidence" value="ECO:0007669"/>
    <property type="project" value="TreeGrafter"/>
</dbReference>
<evidence type="ECO:0000256" key="1">
    <source>
        <dbReference type="ARBA" id="ARBA00022475"/>
    </source>
</evidence>
<evidence type="ECO:0000256" key="4">
    <source>
        <dbReference type="ARBA" id="ARBA00022989"/>
    </source>
</evidence>
<dbReference type="Gene3D" id="2.60.450.10">
    <property type="entry name" value="Lipopolysaccharide (LPS) transport protein A like domain"/>
    <property type="match status" value="1"/>
</dbReference>
<dbReference type="EMBL" id="DRMH01000104">
    <property type="protein sequence ID" value="HFC98349.1"/>
    <property type="molecule type" value="Genomic_DNA"/>
</dbReference>
<dbReference type="InterPro" id="IPR010664">
    <property type="entry name" value="LipoPS_assembly_LptC-rel"/>
</dbReference>